<dbReference type="SMART" id="SM00248">
    <property type="entry name" value="ANK"/>
    <property type="match status" value="2"/>
</dbReference>
<reference evidence="3" key="1">
    <citation type="journal article" date="2020" name="Stud. Mycol.">
        <title>101 Dothideomycetes genomes: a test case for predicting lifestyles and emergence of pathogens.</title>
        <authorList>
            <person name="Haridas S."/>
            <person name="Albert R."/>
            <person name="Binder M."/>
            <person name="Bloem J."/>
            <person name="Labutti K."/>
            <person name="Salamov A."/>
            <person name="Andreopoulos B."/>
            <person name="Baker S."/>
            <person name="Barry K."/>
            <person name="Bills G."/>
            <person name="Bluhm B."/>
            <person name="Cannon C."/>
            <person name="Castanera R."/>
            <person name="Culley D."/>
            <person name="Daum C."/>
            <person name="Ezra D."/>
            <person name="Gonzalez J."/>
            <person name="Henrissat B."/>
            <person name="Kuo A."/>
            <person name="Liang C."/>
            <person name="Lipzen A."/>
            <person name="Lutzoni F."/>
            <person name="Magnuson J."/>
            <person name="Mondo S."/>
            <person name="Nolan M."/>
            <person name="Ohm R."/>
            <person name="Pangilinan J."/>
            <person name="Park H.-J."/>
            <person name="Ramirez L."/>
            <person name="Alfaro M."/>
            <person name="Sun H."/>
            <person name="Tritt A."/>
            <person name="Yoshinaga Y."/>
            <person name="Zwiers L.-H."/>
            <person name="Turgeon B."/>
            <person name="Goodwin S."/>
            <person name="Spatafora J."/>
            <person name="Crous P."/>
            <person name="Grigoriev I."/>
        </authorList>
    </citation>
    <scope>NUCLEOTIDE SEQUENCE</scope>
    <source>
        <strain evidence="3">CBS 161.51</strain>
    </source>
</reference>
<accession>A0A6A5SHJ4</accession>
<dbReference type="Pfam" id="PF12796">
    <property type="entry name" value="Ank_2"/>
    <property type="match status" value="1"/>
</dbReference>
<evidence type="ECO:0000259" key="2">
    <source>
        <dbReference type="Pfam" id="PF22939"/>
    </source>
</evidence>
<organism evidence="3 4">
    <name type="scientific">Clathrospora elynae</name>
    <dbReference type="NCBI Taxonomy" id="706981"/>
    <lineage>
        <taxon>Eukaryota</taxon>
        <taxon>Fungi</taxon>
        <taxon>Dikarya</taxon>
        <taxon>Ascomycota</taxon>
        <taxon>Pezizomycotina</taxon>
        <taxon>Dothideomycetes</taxon>
        <taxon>Pleosporomycetidae</taxon>
        <taxon>Pleosporales</taxon>
        <taxon>Diademaceae</taxon>
        <taxon>Clathrospora</taxon>
    </lineage>
</organism>
<name>A0A6A5SHJ4_9PLEO</name>
<feature type="non-terminal residue" evidence="3">
    <location>
        <position position="265"/>
    </location>
</feature>
<dbReference type="PROSITE" id="PS50088">
    <property type="entry name" value="ANK_REPEAT"/>
    <property type="match status" value="1"/>
</dbReference>
<sequence>LQRIEGQLDGDSKLAREVLSWITFAKRPLTTAEICCALAVEPNDTELDLENIPDIEDLVSVCAGLVVVDPESAIIRLVHYTTQDYFEKISNAWNPSANLHITTTCLTYLSFSAFQDGSCSTDREFKERLQQNKFLDYAAKHWGEHATWVETEVFSQACWMLLQSNLLSCATQVLLVTDINYESKSQSYAKLTPLHYTARFGLCGVTKGILPEGDERATNAVNSQDSWGKTPLLYAARHGHVKFAQLLLEKNADVNAQCGQYGNAL</sequence>
<dbReference type="InterPro" id="IPR036770">
    <property type="entry name" value="Ankyrin_rpt-contain_sf"/>
</dbReference>
<dbReference type="SUPFAM" id="SSF48403">
    <property type="entry name" value="Ankyrin repeat"/>
    <property type="match status" value="1"/>
</dbReference>
<dbReference type="Pfam" id="PF22939">
    <property type="entry name" value="WHD_GPIID"/>
    <property type="match status" value="1"/>
</dbReference>
<evidence type="ECO:0000313" key="3">
    <source>
        <dbReference type="EMBL" id="KAF1936857.1"/>
    </source>
</evidence>
<proteinExistence type="predicted"/>
<dbReference type="AlphaFoldDB" id="A0A6A5SHJ4"/>
<protein>
    <recommendedName>
        <fullName evidence="2">GPI inositol-deacylase winged helix domain-containing protein</fullName>
    </recommendedName>
</protein>
<dbReference type="InterPro" id="IPR002110">
    <property type="entry name" value="Ankyrin_rpt"/>
</dbReference>
<keyword evidence="4" id="KW-1185">Reference proteome</keyword>
<dbReference type="PANTHER" id="PTHR10039:SF15">
    <property type="entry name" value="NACHT DOMAIN-CONTAINING PROTEIN"/>
    <property type="match status" value="1"/>
</dbReference>
<evidence type="ECO:0000256" key="1">
    <source>
        <dbReference type="PROSITE-ProRule" id="PRU00023"/>
    </source>
</evidence>
<feature type="non-terminal residue" evidence="3">
    <location>
        <position position="1"/>
    </location>
</feature>
<dbReference type="EMBL" id="ML976166">
    <property type="protein sequence ID" value="KAF1936857.1"/>
    <property type="molecule type" value="Genomic_DNA"/>
</dbReference>
<dbReference type="PANTHER" id="PTHR10039">
    <property type="entry name" value="AMELOGENIN"/>
    <property type="match status" value="1"/>
</dbReference>
<feature type="repeat" description="ANK" evidence="1">
    <location>
        <begin position="227"/>
        <end position="259"/>
    </location>
</feature>
<dbReference type="Proteomes" id="UP000800038">
    <property type="component" value="Unassembled WGS sequence"/>
</dbReference>
<dbReference type="PROSITE" id="PS50297">
    <property type="entry name" value="ANK_REP_REGION"/>
    <property type="match status" value="1"/>
</dbReference>
<gene>
    <name evidence="3" type="ORF">EJ02DRAFT_297638</name>
</gene>
<evidence type="ECO:0000313" key="4">
    <source>
        <dbReference type="Proteomes" id="UP000800038"/>
    </source>
</evidence>
<keyword evidence="1" id="KW-0040">ANK repeat</keyword>
<feature type="domain" description="GPI inositol-deacylase winged helix" evidence="2">
    <location>
        <begin position="12"/>
        <end position="86"/>
    </location>
</feature>
<dbReference type="OrthoDB" id="195446at2759"/>
<dbReference type="InterPro" id="IPR054471">
    <property type="entry name" value="GPIID_WHD"/>
</dbReference>
<dbReference type="Gene3D" id="1.25.40.20">
    <property type="entry name" value="Ankyrin repeat-containing domain"/>
    <property type="match status" value="1"/>
</dbReference>